<evidence type="ECO:0000256" key="1">
    <source>
        <dbReference type="ARBA" id="ARBA00022574"/>
    </source>
</evidence>
<dbReference type="PROSITE" id="PS50294">
    <property type="entry name" value="WD_REPEATS_REGION"/>
    <property type="match status" value="2"/>
</dbReference>
<evidence type="ECO:0000256" key="2">
    <source>
        <dbReference type="ARBA" id="ARBA00022737"/>
    </source>
</evidence>
<dbReference type="Pfam" id="PF00400">
    <property type="entry name" value="WD40"/>
    <property type="match status" value="3"/>
</dbReference>
<keyword evidence="2" id="KW-0677">Repeat</keyword>
<dbReference type="InterPro" id="IPR001680">
    <property type="entry name" value="WD40_rpt"/>
</dbReference>
<sequence>MNPTTMAATANASEAEASMAIGATTSMLSDAVNSNNSNSNNSNMIASFNAQSMSGMVDERHMDVNELERFMLGDAADEQGGLALANENDMELYANSGYISNLNGFLGSDAQLAVSLPAPVLRPRATLAGHTNKVVACAFSTSGRWLASAGHDKQVLLWSAPHGQLRHTLVGHAGTINTARFSPDERDLLATTSYDKTVRVWRGIHDDSDGGGPSPECAIVYHGHRGNVTAADFCPLPNGDLCYSVDAEGELHAWSISTGMRSKTIHLQSGGSSKYAAYSSNPLRSRPGSGSVVAVAQATMLMIIDVGACPDGVALITSSTGARVLSTPHQKHIGQLDWSPDGIYLVTASEDAVCVWDAVTFKPLHVQPAQTGKIASCCFVAEPIVDGGGTITSRIAFGEYESIYLWRFHDAMLTTADSQSSTSMAGGQDDGARRRRPHTPALALTTVPSGMVNCLAPLITLADDGSGTFAVCLASGSGHRDANLKLWDVLDHQQQQQS</sequence>
<evidence type="ECO:0000313" key="5">
    <source>
        <dbReference type="Proteomes" id="UP000278143"/>
    </source>
</evidence>
<dbReference type="InterPro" id="IPR036322">
    <property type="entry name" value="WD40_repeat_dom_sf"/>
</dbReference>
<dbReference type="PANTHER" id="PTHR19848:SF8">
    <property type="entry name" value="F-BOX AND WD REPEAT DOMAIN CONTAINING 7"/>
    <property type="match status" value="1"/>
</dbReference>
<feature type="repeat" description="WD" evidence="3">
    <location>
        <begin position="127"/>
        <end position="168"/>
    </location>
</feature>
<dbReference type="PROSITE" id="PS50082">
    <property type="entry name" value="WD_REPEATS_2"/>
    <property type="match status" value="2"/>
</dbReference>
<organism evidence="4 5">
    <name type="scientific">Syncephalis pseudoplumigaleata</name>
    <dbReference type="NCBI Taxonomy" id="1712513"/>
    <lineage>
        <taxon>Eukaryota</taxon>
        <taxon>Fungi</taxon>
        <taxon>Fungi incertae sedis</taxon>
        <taxon>Zoopagomycota</taxon>
        <taxon>Zoopagomycotina</taxon>
        <taxon>Zoopagomycetes</taxon>
        <taxon>Zoopagales</taxon>
        <taxon>Piptocephalidaceae</taxon>
        <taxon>Syncephalis</taxon>
    </lineage>
</organism>
<dbReference type="AlphaFoldDB" id="A0A4P9YZJ2"/>
<dbReference type="Proteomes" id="UP000278143">
    <property type="component" value="Unassembled WGS sequence"/>
</dbReference>
<dbReference type="OrthoDB" id="5600002at2759"/>
<feature type="repeat" description="WD" evidence="3">
    <location>
        <begin position="169"/>
        <end position="201"/>
    </location>
</feature>
<name>A0A4P9YZJ2_9FUNG</name>
<gene>
    <name evidence="4" type="ORF">SYNPS1DRAFT_28712</name>
</gene>
<keyword evidence="1 3" id="KW-0853">WD repeat</keyword>
<evidence type="ECO:0000313" key="4">
    <source>
        <dbReference type="EMBL" id="RKP25556.1"/>
    </source>
</evidence>
<dbReference type="SUPFAM" id="SSF50978">
    <property type="entry name" value="WD40 repeat-like"/>
    <property type="match status" value="1"/>
</dbReference>
<accession>A0A4P9YZJ2</accession>
<evidence type="ECO:0000256" key="3">
    <source>
        <dbReference type="PROSITE-ProRule" id="PRU00221"/>
    </source>
</evidence>
<dbReference type="PANTHER" id="PTHR19848">
    <property type="entry name" value="WD40 REPEAT PROTEIN"/>
    <property type="match status" value="1"/>
</dbReference>
<dbReference type="EMBL" id="KZ989703">
    <property type="protein sequence ID" value="RKP25556.1"/>
    <property type="molecule type" value="Genomic_DNA"/>
</dbReference>
<reference evidence="5" key="1">
    <citation type="journal article" date="2018" name="Nat. Microbiol.">
        <title>Leveraging single-cell genomics to expand the fungal tree of life.</title>
        <authorList>
            <person name="Ahrendt S.R."/>
            <person name="Quandt C.A."/>
            <person name="Ciobanu D."/>
            <person name="Clum A."/>
            <person name="Salamov A."/>
            <person name="Andreopoulos B."/>
            <person name="Cheng J.F."/>
            <person name="Woyke T."/>
            <person name="Pelin A."/>
            <person name="Henrissat B."/>
            <person name="Reynolds N.K."/>
            <person name="Benny G.L."/>
            <person name="Smith M.E."/>
            <person name="James T.Y."/>
            <person name="Grigoriev I.V."/>
        </authorList>
    </citation>
    <scope>NUCLEOTIDE SEQUENCE [LARGE SCALE GENOMIC DNA]</scope>
    <source>
        <strain evidence="5">Benny S71-1</strain>
    </source>
</reference>
<dbReference type="SMART" id="SM00320">
    <property type="entry name" value="WD40"/>
    <property type="match status" value="4"/>
</dbReference>
<proteinExistence type="predicted"/>
<dbReference type="Gene3D" id="2.130.10.10">
    <property type="entry name" value="YVTN repeat-like/Quinoprotein amine dehydrogenase"/>
    <property type="match status" value="2"/>
</dbReference>
<protein>
    <submittedName>
        <fullName evidence="4">WD40-repeat-containing domain protein</fullName>
    </submittedName>
</protein>
<keyword evidence="5" id="KW-1185">Reference proteome</keyword>
<dbReference type="InterPro" id="IPR015943">
    <property type="entry name" value="WD40/YVTN_repeat-like_dom_sf"/>
</dbReference>